<dbReference type="Proteomes" id="UP001521150">
    <property type="component" value="Unassembled WGS sequence"/>
</dbReference>
<reference evidence="7 8" key="1">
    <citation type="submission" date="2021-12" db="EMBL/GenBank/DDBJ databases">
        <title>Genome sequence of Kibdelosporangium philippinense ATCC 49844.</title>
        <authorList>
            <person name="Fedorov E.A."/>
            <person name="Omeragic M."/>
            <person name="Shalygina K.F."/>
            <person name="Maclea K.S."/>
        </authorList>
    </citation>
    <scope>NUCLEOTIDE SEQUENCE [LARGE SCALE GENOMIC DNA]</scope>
    <source>
        <strain evidence="7 8">ATCC 49844</strain>
    </source>
</reference>
<dbReference type="InterPro" id="IPR029063">
    <property type="entry name" value="SAM-dependent_MTases_sf"/>
</dbReference>
<keyword evidence="8" id="KW-1185">Reference proteome</keyword>
<organism evidence="7 8">
    <name type="scientific">Kibdelosporangium philippinense</name>
    <dbReference type="NCBI Taxonomy" id="211113"/>
    <lineage>
        <taxon>Bacteria</taxon>
        <taxon>Bacillati</taxon>
        <taxon>Actinomycetota</taxon>
        <taxon>Actinomycetes</taxon>
        <taxon>Pseudonocardiales</taxon>
        <taxon>Pseudonocardiaceae</taxon>
        <taxon>Kibdelosporangium</taxon>
    </lineage>
</organism>
<evidence type="ECO:0000256" key="6">
    <source>
        <dbReference type="RuleBase" id="RU362030"/>
    </source>
</evidence>
<evidence type="ECO:0000256" key="5">
    <source>
        <dbReference type="ARBA" id="ARBA00022691"/>
    </source>
</evidence>
<dbReference type="Gene3D" id="3.40.50.150">
    <property type="entry name" value="Vaccinia Virus protein VP39"/>
    <property type="match status" value="1"/>
</dbReference>
<dbReference type="GO" id="GO:0032259">
    <property type="term" value="P:methylation"/>
    <property type="evidence" value="ECO:0007669"/>
    <property type="project" value="UniProtKB-KW"/>
</dbReference>
<evidence type="ECO:0000256" key="1">
    <source>
        <dbReference type="ARBA" id="ARBA00003907"/>
    </source>
</evidence>
<evidence type="ECO:0000256" key="3">
    <source>
        <dbReference type="ARBA" id="ARBA00022603"/>
    </source>
</evidence>
<keyword evidence="5 6" id="KW-0949">S-adenosyl-L-methionine</keyword>
<dbReference type="SUPFAM" id="SSF53335">
    <property type="entry name" value="S-adenosyl-L-methionine-dependent methyltransferases"/>
    <property type="match status" value="1"/>
</dbReference>
<dbReference type="NCBIfam" id="TIGR00027">
    <property type="entry name" value="mthyl_TIGR00027"/>
    <property type="match status" value="1"/>
</dbReference>
<dbReference type="PANTHER" id="PTHR43619:SF2">
    <property type="entry name" value="S-ADENOSYL-L-METHIONINE-DEPENDENT METHYLTRANSFERASES SUPERFAMILY PROTEIN"/>
    <property type="match status" value="1"/>
</dbReference>
<comment type="caution">
    <text evidence="7">The sequence shown here is derived from an EMBL/GenBank/DDBJ whole genome shotgun (WGS) entry which is preliminary data.</text>
</comment>
<keyword evidence="3 6" id="KW-0489">Methyltransferase</keyword>
<dbReference type="Pfam" id="PF04072">
    <property type="entry name" value="LCM"/>
    <property type="match status" value="1"/>
</dbReference>
<dbReference type="RefSeq" id="WP_233723278.1">
    <property type="nucleotide sequence ID" value="NZ_JAJVCN010000001.1"/>
</dbReference>
<dbReference type="EMBL" id="JAJVCN010000001">
    <property type="protein sequence ID" value="MCE7002251.1"/>
    <property type="molecule type" value="Genomic_DNA"/>
</dbReference>
<keyword evidence="4 7" id="KW-0808">Transferase</keyword>
<evidence type="ECO:0000256" key="2">
    <source>
        <dbReference type="ARBA" id="ARBA00008138"/>
    </source>
</evidence>
<sequence>MGALTLPTGIGYTAMIAAYARAQEAKQDNPLFVDPLADLFVAAATGLVPGTNLPRLGPIRIDDESLLWDFLSALFCGRTPFFDAHIKQHVGAGIRQIVILAAGLDTRAFRMNLPATTTVYEIDTPEVLDFKAAVLADEQPTATRVAVPADLREDWAGALTAAGFRPNVRTLWLVEGLLMYFDAAAADNLLATISSLSLPANGLLTETIIRKPVMQDVPEIVGSEDEAVTRLFMEAFRTPPYRNVGDWMSSQRWRCDEAVTLAEQLTRVNRPIPEIVRRCAADPFGTVLASSVKLQD</sequence>
<evidence type="ECO:0000313" key="7">
    <source>
        <dbReference type="EMBL" id="MCE7002251.1"/>
    </source>
</evidence>
<dbReference type="InterPro" id="IPR011610">
    <property type="entry name" value="SAM_mthyl_Trfase_ML2640-like"/>
</dbReference>
<name>A0ABS8Z2T4_9PSEU</name>
<dbReference type="EC" id="2.1.1.-" evidence="6"/>
<comment type="similarity">
    <text evidence="2 6">Belongs to the UPF0677 family.</text>
</comment>
<dbReference type="InterPro" id="IPR007213">
    <property type="entry name" value="Ppm1/Ppm2/Tcmp"/>
</dbReference>
<dbReference type="GO" id="GO:0008168">
    <property type="term" value="F:methyltransferase activity"/>
    <property type="evidence" value="ECO:0007669"/>
    <property type="project" value="UniProtKB-KW"/>
</dbReference>
<comment type="function">
    <text evidence="1 6">Exhibits S-adenosyl-L-methionine-dependent methyltransferase activity.</text>
</comment>
<gene>
    <name evidence="7" type="ORF">LWC34_05325</name>
</gene>
<dbReference type="PANTHER" id="PTHR43619">
    <property type="entry name" value="S-ADENOSYL-L-METHIONINE-DEPENDENT METHYLTRANSFERASE YKTD-RELATED"/>
    <property type="match status" value="1"/>
</dbReference>
<evidence type="ECO:0000256" key="4">
    <source>
        <dbReference type="ARBA" id="ARBA00022679"/>
    </source>
</evidence>
<protein>
    <recommendedName>
        <fullName evidence="6">S-adenosyl-L-methionine-dependent methyltransferase</fullName>
        <ecNumber evidence="6">2.1.1.-</ecNumber>
    </recommendedName>
</protein>
<accession>A0ABS8Z2T4</accession>
<evidence type="ECO:0000313" key="8">
    <source>
        <dbReference type="Proteomes" id="UP001521150"/>
    </source>
</evidence>
<proteinExistence type="inferred from homology"/>